<organism evidence="1">
    <name type="scientific">marine sediment metagenome</name>
    <dbReference type="NCBI Taxonomy" id="412755"/>
    <lineage>
        <taxon>unclassified sequences</taxon>
        <taxon>metagenomes</taxon>
        <taxon>ecological metagenomes</taxon>
    </lineage>
</organism>
<name>X1ENQ7_9ZZZZ</name>
<dbReference type="EMBL" id="BARU01013215">
    <property type="protein sequence ID" value="GAH34207.1"/>
    <property type="molecule type" value="Genomic_DNA"/>
</dbReference>
<accession>X1ENQ7</accession>
<reference evidence="1" key="1">
    <citation type="journal article" date="2014" name="Front. Microbiol.">
        <title>High frequency of phylogenetically diverse reductive dehalogenase-homologous genes in deep subseafloor sedimentary metagenomes.</title>
        <authorList>
            <person name="Kawai M."/>
            <person name="Futagami T."/>
            <person name="Toyoda A."/>
            <person name="Takaki Y."/>
            <person name="Nishi S."/>
            <person name="Hori S."/>
            <person name="Arai W."/>
            <person name="Tsubouchi T."/>
            <person name="Morono Y."/>
            <person name="Uchiyama I."/>
            <person name="Ito T."/>
            <person name="Fujiyama A."/>
            <person name="Inagaki F."/>
            <person name="Takami H."/>
        </authorList>
    </citation>
    <scope>NUCLEOTIDE SEQUENCE</scope>
    <source>
        <strain evidence="1">Expedition CK06-06</strain>
    </source>
</reference>
<comment type="caution">
    <text evidence="1">The sequence shown here is derived from an EMBL/GenBank/DDBJ whole genome shotgun (WGS) entry which is preliminary data.</text>
</comment>
<dbReference type="AlphaFoldDB" id="X1ENQ7"/>
<protein>
    <submittedName>
        <fullName evidence="1">Uncharacterized protein</fullName>
    </submittedName>
</protein>
<sequence length="84" mass="9970">VNFPTRIFPFDKLDAESFAFAKEISKYQPKFSIFLKSMLTIMEKGRIKAYFDLEDECGKVAYDNDIKDLKEIDEFIKELRLKFT</sequence>
<proteinExistence type="predicted"/>
<evidence type="ECO:0000313" key="1">
    <source>
        <dbReference type="EMBL" id="GAH34207.1"/>
    </source>
</evidence>
<feature type="non-terminal residue" evidence="1">
    <location>
        <position position="1"/>
    </location>
</feature>
<gene>
    <name evidence="1" type="ORF">S03H2_23988</name>
</gene>